<dbReference type="OMA" id="PDEKMRV"/>
<sequence length="172" mass="19832">MFSSAVRRMASSSRGRKLRTRARSQPVDRLPEEKMRALISIYHQAGSFITKDTLDKAIDDAFTPSQLSYRALASMNERNYDELLLEVQQRRQSPKTSDWTFADRQSVASPSIWGESKADRERAVAEALYGTDDLVKPGLEALEDHKWRIQRSLEEERQHKELSQPDRPQQTP</sequence>
<dbReference type="EMBL" id="KB469297">
    <property type="protein sequence ID" value="EPQ59537.1"/>
    <property type="molecule type" value="Genomic_DNA"/>
</dbReference>
<dbReference type="KEGG" id="gtr:GLOTRDRAFT_109745"/>
<dbReference type="OrthoDB" id="5597211at2759"/>
<feature type="compositionally biased region" description="Low complexity" evidence="1">
    <location>
        <begin position="1"/>
        <end position="13"/>
    </location>
</feature>
<protein>
    <submittedName>
        <fullName evidence="2">Uncharacterized protein</fullName>
    </submittedName>
</protein>
<dbReference type="Proteomes" id="UP000030669">
    <property type="component" value="Unassembled WGS sequence"/>
</dbReference>
<evidence type="ECO:0000256" key="1">
    <source>
        <dbReference type="SAM" id="MobiDB-lite"/>
    </source>
</evidence>
<keyword evidence="3" id="KW-1185">Reference proteome</keyword>
<name>S7QJN7_GLOTA</name>
<accession>S7QJN7</accession>
<feature type="compositionally biased region" description="Basic and acidic residues" evidence="1">
    <location>
        <begin position="152"/>
        <end position="164"/>
    </location>
</feature>
<evidence type="ECO:0000313" key="3">
    <source>
        <dbReference type="Proteomes" id="UP000030669"/>
    </source>
</evidence>
<dbReference type="RefSeq" id="XP_007862493.1">
    <property type="nucleotide sequence ID" value="XM_007864302.1"/>
</dbReference>
<dbReference type="STRING" id="670483.S7QJN7"/>
<dbReference type="GeneID" id="19299088"/>
<dbReference type="AlphaFoldDB" id="S7QJN7"/>
<proteinExistence type="predicted"/>
<organism evidence="2 3">
    <name type="scientific">Gloeophyllum trabeum (strain ATCC 11539 / FP-39264 / Madison 617)</name>
    <name type="common">Brown rot fungus</name>
    <dbReference type="NCBI Taxonomy" id="670483"/>
    <lineage>
        <taxon>Eukaryota</taxon>
        <taxon>Fungi</taxon>
        <taxon>Dikarya</taxon>
        <taxon>Basidiomycota</taxon>
        <taxon>Agaricomycotina</taxon>
        <taxon>Agaricomycetes</taxon>
        <taxon>Gloeophyllales</taxon>
        <taxon>Gloeophyllaceae</taxon>
        <taxon>Gloeophyllum</taxon>
    </lineage>
</organism>
<evidence type="ECO:0000313" key="2">
    <source>
        <dbReference type="EMBL" id="EPQ59537.1"/>
    </source>
</evidence>
<feature type="region of interest" description="Disordered" evidence="1">
    <location>
        <begin position="152"/>
        <end position="172"/>
    </location>
</feature>
<gene>
    <name evidence="2" type="ORF">GLOTRDRAFT_109745</name>
</gene>
<reference evidence="2 3" key="1">
    <citation type="journal article" date="2012" name="Science">
        <title>The Paleozoic origin of enzymatic lignin decomposition reconstructed from 31 fungal genomes.</title>
        <authorList>
            <person name="Floudas D."/>
            <person name="Binder M."/>
            <person name="Riley R."/>
            <person name="Barry K."/>
            <person name="Blanchette R.A."/>
            <person name="Henrissat B."/>
            <person name="Martinez A.T."/>
            <person name="Otillar R."/>
            <person name="Spatafora J.W."/>
            <person name="Yadav J.S."/>
            <person name="Aerts A."/>
            <person name="Benoit I."/>
            <person name="Boyd A."/>
            <person name="Carlson A."/>
            <person name="Copeland A."/>
            <person name="Coutinho P.M."/>
            <person name="de Vries R.P."/>
            <person name="Ferreira P."/>
            <person name="Findley K."/>
            <person name="Foster B."/>
            <person name="Gaskell J."/>
            <person name="Glotzer D."/>
            <person name="Gorecki P."/>
            <person name="Heitman J."/>
            <person name="Hesse C."/>
            <person name="Hori C."/>
            <person name="Igarashi K."/>
            <person name="Jurgens J.A."/>
            <person name="Kallen N."/>
            <person name="Kersten P."/>
            <person name="Kohler A."/>
            <person name="Kuees U."/>
            <person name="Kumar T.K.A."/>
            <person name="Kuo A."/>
            <person name="LaButti K."/>
            <person name="Larrondo L.F."/>
            <person name="Lindquist E."/>
            <person name="Ling A."/>
            <person name="Lombard V."/>
            <person name="Lucas S."/>
            <person name="Lundell T."/>
            <person name="Martin R."/>
            <person name="McLaughlin D.J."/>
            <person name="Morgenstern I."/>
            <person name="Morin E."/>
            <person name="Murat C."/>
            <person name="Nagy L.G."/>
            <person name="Nolan M."/>
            <person name="Ohm R.A."/>
            <person name="Patyshakuliyeva A."/>
            <person name="Rokas A."/>
            <person name="Ruiz-Duenas F.J."/>
            <person name="Sabat G."/>
            <person name="Salamov A."/>
            <person name="Samejima M."/>
            <person name="Schmutz J."/>
            <person name="Slot J.C."/>
            <person name="St John F."/>
            <person name="Stenlid J."/>
            <person name="Sun H."/>
            <person name="Sun S."/>
            <person name="Syed K."/>
            <person name="Tsang A."/>
            <person name="Wiebenga A."/>
            <person name="Young D."/>
            <person name="Pisabarro A."/>
            <person name="Eastwood D.C."/>
            <person name="Martin F."/>
            <person name="Cullen D."/>
            <person name="Grigoriev I.V."/>
            <person name="Hibbett D.S."/>
        </authorList>
    </citation>
    <scope>NUCLEOTIDE SEQUENCE [LARGE SCALE GENOMIC DNA]</scope>
    <source>
        <strain evidence="2 3">ATCC 11539</strain>
    </source>
</reference>
<dbReference type="HOGENOM" id="CLU_113797_0_0_1"/>
<feature type="region of interest" description="Disordered" evidence="1">
    <location>
        <begin position="1"/>
        <end position="27"/>
    </location>
</feature>
<dbReference type="eggNOG" id="ENOG502SZGU">
    <property type="taxonomic scope" value="Eukaryota"/>
</dbReference>